<dbReference type="InterPro" id="IPR005142">
    <property type="entry name" value="eRF1_3"/>
</dbReference>
<name>A0AAV3PK38_LITER</name>
<sequence length="236" mass="26843">MQVVSKDYVKNDGGSVEMVPEESDDLWSCHNLIAEGDYVLADTVRKVVREGGKKAERMKLRLEIKVERTEYDKQGSTLRILGKNITKNEHVKIGAFHSLQLQLNRPFVLRKQVWDSRALDLLHQASTKNVVDHTKYAHQALTELFTLIRKDSDRACYGPKHVEIAHENMAIQTLLISDHLFRSVDTVTRQRYAKLVSSVKQSGATAFIFSPTQLAHITGIAAILWFPLPDLNHIEM</sequence>
<dbReference type="GO" id="GO:0046872">
    <property type="term" value="F:metal ion binding"/>
    <property type="evidence" value="ECO:0007669"/>
    <property type="project" value="UniProtKB-KW"/>
</dbReference>
<proteinExistence type="inferred from homology"/>
<evidence type="ECO:0000256" key="4">
    <source>
        <dbReference type="ARBA" id="ARBA00022490"/>
    </source>
</evidence>
<keyword evidence="9" id="KW-1185">Reference proteome</keyword>
<dbReference type="EMBL" id="BAABME010017860">
    <property type="protein sequence ID" value="GAA0151628.1"/>
    <property type="molecule type" value="Genomic_DNA"/>
</dbReference>
<dbReference type="InterPro" id="IPR004405">
    <property type="entry name" value="TF_pelota"/>
</dbReference>
<dbReference type="SUPFAM" id="SSF159065">
    <property type="entry name" value="Dom34/Pelota N-terminal domain-like"/>
    <property type="match status" value="1"/>
</dbReference>
<dbReference type="InterPro" id="IPR038069">
    <property type="entry name" value="Pelota/DOM34_N"/>
</dbReference>
<protein>
    <submittedName>
        <fullName evidence="7">Translation release factor</fullName>
    </submittedName>
</protein>
<dbReference type="InterPro" id="IPR058547">
    <property type="entry name" value="Pelota_N"/>
</dbReference>
<dbReference type="Gene3D" id="3.30.1330.30">
    <property type="match status" value="1"/>
</dbReference>
<dbReference type="GO" id="GO:0070966">
    <property type="term" value="P:nuclear-transcribed mRNA catabolic process, no-go decay"/>
    <property type="evidence" value="ECO:0007669"/>
    <property type="project" value="InterPro"/>
</dbReference>
<evidence type="ECO:0000256" key="5">
    <source>
        <dbReference type="ARBA" id="ARBA00022723"/>
    </source>
</evidence>
<evidence type="ECO:0000256" key="3">
    <source>
        <dbReference type="ARBA" id="ARBA00009504"/>
    </source>
</evidence>
<dbReference type="FunFam" id="3.30.1330.30:FF:000008">
    <property type="entry name" value="Protein pelota homolog"/>
    <property type="match status" value="1"/>
</dbReference>
<evidence type="ECO:0000256" key="2">
    <source>
        <dbReference type="ARBA" id="ARBA00004496"/>
    </source>
</evidence>
<organism evidence="7 9">
    <name type="scientific">Lithospermum erythrorhizon</name>
    <name type="common">Purple gromwell</name>
    <name type="synonym">Lithospermum officinale var. erythrorhizon</name>
    <dbReference type="NCBI Taxonomy" id="34254"/>
    <lineage>
        <taxon>Eukaryota</taxon>
        <taxon>Viridiplantae</taxon>
        <taxon>Streptophyta</taxon>
        <taxon>Embryophyta</taxon>
        <taxon>Tracheophyta</taxon>
        <taxon>Spermatophyta</taxon>
        <taxon>Magnoliopsida</taxon>
        <taxon>eudicotyledons</taxon>
        <taxon>Gunneridae</taxon>
        <taxon>Pentapetalae</taxon>
        <taxon>asterids</taxon>
        <taxon>lamiids</taxon>
        <taxon>Boraginales</taxon>
        <taxon>Boraginaceae</taxon>
        <taxon>Boraginoideae</taxon>
        <taxon>Lithospermeae</taxon>
        <taxon>Lithospermum</taxon>
    </lineage>
</organism>
<reference evidence="7 9" key="1">
    <citation type="submission" date="2024-01" db="EMBL/GenBank/DDBJ databases">
        <title>The complete chloroplast genome sequence of Lithospermum erythrorhizon: insights into the phylogenetic relationship among Boraginaceae species and the maternal lineages of purple gromwells.</title>
        <authorList>
            <person name="Okada T."/>
            <person name="Watanabe K."/>
        </authorList>
    </citation>
    <scope>NUCLEOTIDE SEQUENCE [LARGE SCALE GENOMIC DNA]</scope>
</reference>
<dbReference type="GO" id="GO:0005737">
    <property type="term" value="C:cytoplasm"/>
    <property type="evidence" value="ECO:0007669"/>
    <property type="project" value="UniProtKB-SubCell"/>
</dbReference>
<comment type="similarity">
    <text evidence="3">Belongs to the eukaryotic release factor 1 family. Pelota subfamily.</text>
</comment>
<evidence type="ECO:0000256" key="1">
    <source>
        <dbReference type="ARBA" id="ARBA00001968"/>
    </source>
</evidence>
<dbReference type="GO" id="GO:0070481">
    <property type="term" value="P:nuclear-transcribed mRNA catabolic process, non-stop decay"/>
    <property type="evidence" value="ECO:0007669"/>
    <property type="project" value="InterPro"/>
</dbReference>
<dbReference type="InterPro" id="IPR005140">
    <property type="entry name" value="eRF1_Pelota-like_N"/>
</dbReference>
<dbReference type="Gene3D" id="2.30.30.870">
    <property type="entry name" value="Pelota, domain A"/>
    <property type="match status" value="1"/>
</dbReference>
<keyword evidence="5" id="KW-0479">Metal-binding</keyword>
<evidence type="ECO:0000259" key="6">
    <source>
        <dbReference type="SMART" id="SM01194"/>
    </source>
</evidence>
<dbReference type="InterPro" id="IPR029064">
    <property type="entry name" value="Ribosomal_eL30-like_sf"/>
</dbReference>
<dbReference type="PANTHER" id="PTHR10853">
    <property type="entry name" value="PELOTA"/>
    <property type="match status" value="1"/>
</dbReference>
<comment type="cofactor">
    <cofactor evidence="1">
        <name>a divalent metal cation</name>
        <dbReference type="ChEBI" id="CHEBI:60240"/>
    </cofactor>
</comment>
<gene>
    <name evidence="8" type="ORF">LIER_14566</name>
    <name evidence="7" type="ORF">LIER_37320</name>
</gene>
<dbReference type="Pfam" id="PF26356">
    <property type="entry name" value="Pelota_N"/>
    <property type="match status" value="1"/>
</dbReference>
<feature type="domain" description="eRF1/Pelota-like N-terminal" evidence="6">
    <location>
        <begin position="1"/>
        <end position="127"/>
    </location>
</feature>
<evidence type="ECO:0000313" key="7">
    <source>
        <dbReference type="EMBL" id="GAA0151628.1"/>
    </source>
</evidence>
<dbReference type="AlphaFoldDB" id="A0AAV3PK38"/>
<dbReference type="GO" id="GO:0070651">
    <property type="term" value="P:nonfunctional rRNA decay"/>
    <property type="evidence" value="ECO:0007669"/>
    <property type="project" value="TreeGrafter"/>
</dbReference>
<keyword evidence="4" id="KW-0963">Cytoplasm</keyword>
<dbReference type="PANTHER" id="PTHR10853:SF0">
    <property type="entry name" value="PROTEIN PELOTA HOMOLOG"/>
    <property type="match status" value="1"/>
</dbReference>
<dbReference type="SMART" id="SM01194">
    <property type="entry name" value="eRF1_1"/>
    <property type="match status" value="1"/>
</dbReference>
<dbReference type="GO" id="GO:0071025">
    <property type="term" value="P:RNA surveillance"/>
    <property type="evidence" value="ECO:0007669"/>
    <property type="project" value="InterPro"/>
</dbReference>
<evidence type="ECO:0000313" key="9">
    <source>
        <dbReference type="Proteomes" id="UP001454036"/>
    </source>
</evidence>
<dbReference type="SUPFAM" id="SSF55315">
    <property type="entry name" value="L30e-like"/>
    <property type="match status" value="1"/>
</dbReference>
<dbReference type="Proteomes" id="UP001454036">
    <property type="component" value="Unassembled WGS sequence"/>
</dbReference>
<dbReference type="Pfam" id="PF03465">
    <property type="entry name" value="eRF1_3"/>
    <property type="match status" value="1"/>
</dbReference>
<dbReference type="EMBL" id="BAABME010003065">
    <property type="protein sequence ID" value="GAA0157260.1"/>
    <property type="molecule type" value="Genomic_DNA"/>
</dbReference>
<evidence type="ECO:0000313" key="8">
    <source>
        <dbReference type="EMBL" id="GAA0157260.1"/>
    </source>
</evidence>
<dbReference type="FunFam" id="2.30.30.870:FF:000002">
    <property type="entry name" value="Protein pelota homolog"/>
    <property type="match status" value="1"/>
</dbReference>
<comment type="caution">
    <text evidence="7">The sequence shown here is derived from an EMBL/GenBank/DDBJ whole genome shotgun (WGS) entry which is preliminary data.</text>
</comment>
<dbReference type="GO" id="GO:0032790">
    <property type="term" value="P:ribosome disassembly"/>
    <property type="evidence" value="ECO:0007669"/>
    <property type="project" value="TreeGrafter"/>
</dbReference>
<comment type="subcellular location">
    <subcellularLocation>
        <location evidence="2">Cytoplasm</location>
    </subcellularLocation>
</comment>
<accession>A0AAV3PK38</accession>